<keyword evidence="2" id="KW-1185">Reference proteome</keyword>
<proteinExistence type="predicted"/>
<evidence type="ECO:0000313" key="1">
    <source>
        <dbReference type="EMBL" id="KAI4369533.1"/>
    </source>
</evidence>
<dbReference type="EMBL" id="CM042884">
    <property type="protein sequence ID" value="KAI4369533.1"/>
    <property type="molecule type" value="Genomic_DNA"/>
</dbReference>
<name>A0ACB9QTG1_9MYRT</name>
<sequence length="226" mass="24868">MSEDELMSCMGLRHCTTGKDGVNLHGTNIRPLEVFMCCLVRRRWGTGGLPVAVAVHQVESQGDETICITTMIEGLRNIWQHVVRKRKGDCDEEEDGHALTPKKPVMVWSVEIHQQFVAAVNQLGITKAVPTEITKLMNVPGLTSEDVAIHLQKYHNYLRRLSSKLDRPAGANGPIISTHSAASRTISSQSSHNPLAPAANHQLPAHPCQDGISTSTREDTKLWLGE</sequence>
<gene>
    <name evidence="1" type="ORF">MLD38_017961</name>
</gene>
<comment type="caution">
    <text evidence="1">The sequence shown here is derived from an EMBL/GenBank/DDBJ whole genome shotgun (WGS) entry which is preliminary data.</text>
</comment>
<accession>A0ACB9QTG1</accession>
<dbReference type="Proteomes" id="UP001057402">
    <property type="component" value="Chromosome 5"/>
</dbReference>
<evidence type="ECO:0000313" key="2">
    <source>
        <dbReference type="Proteomes" id="UP001057402"/>
    </source>
</evidence>
<organism evidence="1 2">
    <name type="scientific">Melastoma candidum</name>
    <dbReference type="NCBI Taxonomy" id="119954"/>
    <lineage>
        <taxon>Eukaryota</taxon>
        <taxon>Viridiplantae</taxon>
        <taxon>Streptophyta</taxon>
        <taxon>Embryophyta</taxon>
        <taxon>Tracheophyta</taxon>
        <taxon>Spermatophyta</taxon>
        <taxon>Magnoliopsida</taxon>
        <taxon>eudicotyledons</taxon>
        <taxon>Gunneridae</taxon>
        <taxon>Pentapetalae</taxon>
        <taxon>rosids</taxon>
        <taxon>malvids</taxon>
        <taxon>Myrtales</taxon>
        <taxon>Melastomataceae</taxon>
        <taxon>Melastomatoideae</taxon>
        <taxon>Melastomateae</taxon>
        <taxon>Melastoma</taxon>
    </lineage>
</organism>
<reference evidence="2" key="1">
    <citation type="journal article" date="2023" name="Front. Plant Sci.">
        <title>Chromosomal-level genome assembly of Melastoma candidum provides insights into trichome evolution.</title>
        <authorList>
            <person name="Zhong Y."/>
            <person name="Wu W."/>
            <person name="Sun C."/>
            <person name="Zou P."/>
            <person name="Liu Y."/>
            <person name="Dai S."/>
            <person name="Zhou R."/>
        </authorList>
    </citation>
    <scope>NUCLEOTIDE SEQUENCE [LARGE SCALE GENOMIC DNA]</scope>
</reference>
<protein>
    <submittedName>
        <fullName evidence="1">Uncharacterized protein</fullName>
    </submittedName>
</protein>